<keyword evidence="2" id="KW-1185">Reference proteome</keyword>
<accession>A0AAD7WPB1</accession>
<dbReference type="AlphaFoldDB" id="A0AAD7WPB1"/>
<proteinExistence type="predicted"/>
<dbReference type="EMBL" id="JAINUG010000053">
    <property type="protein sequence ID" value="KAJ8404426.1"/>
    <property type="molecule type" value="Genomic_DNA"/>
</dbReference>
<sequence length="170" mass="19471">MFNLGLHNVRHLTQCKCPRALWEKRPHPYRNEKWMTSVVDEAMWWAEFDAFKNAIQEVLGNGTMTWVSKHPRPARPESAFPSVELDGWTGEAAYSAVLCQKRGDRYKSVGCYFITLLGTMKVQLRCLTAADCTAWAVEAVEDIVGPQKVIFHTLTAEAVQKHSYQDHPRY</sequence>
<gene>
    <name evidence="1" type="ORF">AAFF_G00336930</name>
</gene>
<organism evidence="1 2">
    <name type="scientific">Aldrovandia affinis</name>
    <dbReference type="NCBI Taxonomy" id="143900"/>
    <lineage>
        <taxon>Eukaryota</taxon>
        <taxon>Metazoa</taxon>
        <taxon>Chordata</taxon>
        <taxon>Craniata</taxon>
        <taxon>Vertebrata</taxon>
        <taxon>Euteleostomi</taxon>
        <taxon>Actinopterygii</taxon>
        <taxon>Neopterygii</taxon>
        <taxon>Teleostei</taxon>
        <taxon>Notacanthiformes</taxon>
        <taxon>Halosauridae</taxon>
        <taxon>Aldrovandia</taxon>
    </lineage>
</organism>
<evidence type="ECO:0000313" key="2">
    <source>
        <dbReference type="Proteomes" id="UP001221898"/>
    </source>
</evidence>
<evidence type="ECO:0000313" key="1">
    <source>
        <dbReference type="EMBL" id="KAJ8404426.1"/>
    </source>
</evidence>
<name>A0AAD7WPB1_9TELE</name>
<protein>
    <submittedName>
        <fullName evidence="1">Uncharacterized protein</fullName>
    </submittedName>
</protein>
<comment type="caution">
    <text evidence="1">The sequence shown here is derived from an EMBL/GenBank/DDBJ whole genome shotgun (WGS) entry which is preliminary data.</text>
</comment>
<reference evidence="1" key="1">
    <citation type="journal article" date="2023" name="Science">
        <title>Genome structures resolve the early diversification of teleost fishes.</title>
        <authorList>
            <person name="Parey E."/>
            <person name="Louis A."/>
            <person name="Montfort J."/>
            <person name="Bouchez O."/>
            <person name="Roques C."/>
            <person name="Iampietro C."/>
            <person name="Lluch J."/>
            <person name="Castinel A."/>
            <person name="Donnadieu C."/>
            <person name="Desvignes T."/>
            <person name="Floi Bucao C."/>
            <person name="Jouanno E."/>
            <person name="Wen M."/>
            <person name="Mejri S."/>
            <person name="Dirks R."/>
            <person name="Jansen H."/>
            <person name="Henkel C."/>
            <person name="Chen W.J."/>
            <person name="Zahm M."/>
            <person name="Cabau C."/>
            <person name="Klopp C."/>
            <person name="Thompson A.W."/>
            <person name="Robinson-Rechavi M."/>
            <person name="Braasch I."/>
            <person name="Lecointre G."/>
            <person name="Bobe J."/>
            <person name="Postlethwait J.H."/>
            <person name="Berthelot C."/>
            <person name="Roest Crollius H."/>
            <person name="Guiguen Y."/>
        </authorList>
    </citation>
    <scope>NUCLEOTIDE SEQUENCE</scope>
    <source>
        <strain evidence="1">NC1722</strain>
    </source>
</reference>
<dbReference type="Proteomes" id="UP001221898">
    <property type="component" value="Unassembled WGS sequence"/>
</dbReference>